<dbReference type="PANTHER" id="PTHR33823">
    <property type="entry name" value="RNA POLYMERASE-BINDING TRANSCRIPTION FACTOR DKSA-RELATED"/>
    <property type="match status" value="1"/>
</dbReference>
<reference evidence="6 7" key="1">
    <citation type="journal article" date="2015" name="Nature">
        <title>rRNA introns, odd ribosomes, and small enigmatic genomes across a large radiation of phyla.</title>
        <authorList>
            <person name="Brown C.T."/>
            <person name="Hug L.A."/>
            <person name="Thomas B.C."/>
            <person name="Sharon I."/>
            <person name="Castelle C.J."/>
            <person name="Singh A."/>
            <person name="Wilkins M.J."/>
            <person name="Williams K.H."/>
            <person name="Banfield J.F."/>
        </authorList>
    </citation>
    <scope>NUCLEOTIDE SEQUENCE [LARGE SCALE GENOMIC DNA]</scope>
</reference>
<protein>
    <submittedName>
        <fullName evidence="6">Transcriptional regulator, TraR/DksA family</fullName>
    </submittedName>
</protein>
<evidence type="ECO:0000256" key="4">
    <source>
        <dbReference type="PROSITE-ProRule" id="PRU00510"/>
    </source>
</evidence>
<dbReference type="PROSITE" id="PS01102">
    <property type="entry name" value="ZF_DKSA_1"/>
    <property type="match status" value="1"/>
</dbReference>
<sequence>MLNLPQETLLKIKKVLLRKQKDVEKRIKSLDKENPVLNQGVAESSEPGTDSWLAEVHGRLTSVKNDMMGLSDRITHALSRLKRGTYGKCECCGKMIEPERLKVMPTATLCIACSKAQKCPQKPAKK</sequence>
<dbReference type="InterPro" id="IPR020458">
    <property type="entry name" value="Znf_DskA_TraR_CS"/>
</dbReference>
<dbReference type="PROSITE" id="PS51128">
    <property type="entry name" value="ZF_DKSA_2"/>
    <property type="match status" value="1"/>
</dbReference>
<dbReference type="InterPro" id="IPR000962">
    <property type="entry name" value="Znf_DskA_TraR"/>
</dbReference>
<evidence type="ECO:0000313" key="7">
    <source>
        <dbReference type="Proteomes" id="UP000034753"/>
    </source>
</evidence>
<dbReference type="GO" id="GO:0008270">
    <property type="term" value="F:zinc ion binding"/>
    <property type="evidence" value="ECO:0007669"/>
    <property type="project" value="UniProtKB-KW"/>
</dbReference>
<comment type="caution">
    <text evidence="6">The sequence shown here is derived from an EMBL/GenBank/DDBJ whole genome shotgun (WGS) entry which is preliminary data.</text>
</comment>
<dbReference type="Pfam" id="PF01258">
    <property type="entry name" value="zf-dskA_traR"/>
    <property type="match status" value="1"/>
</dbReference>
<name>A0A0G0WMQ1_9BACT</name>
<keyword evidence="2" id="KW-0863">Zinc-finger</keyword>
<evidence type="ECO:0000313" key="6">
    <source>
        <dbReference type="EMBL" id="KKS13362.1"/>
    </source>
</evidence>
<dbReference type="SUPFAM" id="SSF57716">
    <property type="entry name" value="Glucocorticoid receptor-like (DNA-binding domain)"/>
    <property type="match status" value="1"/>
</dbReference>
<keyword evidence="1" id="KW-0479">Metal-binding</keyword>
<dbReference type="AlphaFoldDB" id="A0A0G0WMQ1"/>
<feature type="domain" description="Zinc finger DksA/TraR C4-type" evidence="5">
    <location>
        <begin position="84"/>
        <end position="113"/>
    </location>
</feature>
<dbReference type="Proteomes" id="UP000034753">
    <property type="component" value="Unassembled WGS sequence"/>
</dbReference>
<dbReference type="Gene3D" id="1.20.120.910">
    <property type="entry name" value="DksA, coiled-coil domain"/>
    <property type="match status" value="1"/>
</dbReference>
<dbReference type="EMBL" id="LCBN01000026">
    <property type="protein sequence ID" value="KKS13362.1"/>
    <property type="molecule type" value="Genomic_DNA"/>
</dbReference>
<evidence type="ECO:0000256" key="2">
    <source>
        <dbReference type="ARBA" id="ARBA00022771"/>
    </source>
</evidence>
<organism evidence="6 7">
    <name type="scientific">Candidatus Daviesbacteria bacterium GW2011_GWB1_41_5</name>
    <dbReference type="NCBI Taxonomy" id="1618429"/>
    <lineage>
        <taxon>Bacteria</taxon>
        <taxon>Candidatus Daviesiibacteriota</taxon>
    </lineage>
</organism>
<evidence type="ECO:0000259" key="5">
    <source>
        <dbReference type="Pfam" id="PF01258"/>
    </source>
</evidence>
<gene>
    <name evidence="6" type="ORF">UU67_C0026G0020</name>
</gene>
<keyword evidence="3" id="KW-0862">Zinc</keyword>
<evidence type="ECO:0000256" key="1">
    <source>
        <dbReference type="ARBA" id="ARBA00022723"/>
    </source>
</evidence>
<feature type="zinc finger region" description="dksA C4-type" evidence="4">
    <location>
        <begin position="89"/>
        <end position="113"/>
    </location>
</feature>
<proteinExistence type="predicted"/>
<evidence type="ECO:0000256" key="3">
    <source>
        <dbReference type="ARBA" id="ARBA00022833"/>
    </source>
</evidence>
<accession>A0A0G0WMQ1</accession>